<dbReference type="Pfam" id="PF13508">
    <property type="entry name" value="Acetyltransf_7"/>
    <property type="match status" value="1"/>
</dbReference>
<comment type="caution">
    <text evidence="4">The sequence shown here is derived from an EMBL/GenBank/DDBJ whole genome shotgun (WGS) entry which is preliminary data.</text>
</comment>
<dbReference type="Gene3D" id="3.40.630.30">
    <property type="match status" value="1"/>
</dbReference>
<keyword evidence="2" id="KW-0012">Acyltransferase</keyword>
<dbReference type="InterPro" id="IPR050680">
    <property type="entry name" value="YpeA/RimI_acetyltransf"/>
</dbReference>
<evidence type="ECO:0000259" key="3">
    <source>
        <dbReference type="PROSITE" id="PS51186"/>
    </source>
</evidence>
<dbReference type="InterPro" id="IPR016181">
    <property type="entry name" value="Acyl_CoA_acyltransferase"/>
</dbReference>
<dbReference type="Pfam" id="PF13699">
    <property type="entry name" value="eCIS_core"/>
    <property type="match status" value="1"/>
</dbReference>
<dbReference type="AlphaFoldDB" id="A0A841JR53"/>
<dbReference type="InterPro" id="IPR025295">
    <property type="entry name" value="eCIS_core_dom"/>
</dbReference>
<keyword evidence="1" id="KW-0808">Transferase</keyword>
<dbReference type="SUPFAM" id="SSF55729">
    <property type="entry name" value="Acyl-CoA N-acyltransferases (Nat)"/>
    <property type="match status" value="1"/>
</dbReference>
<accession>A0A841JR53</accession>
<evidence type="ECO:0000256" key="1">
    <source>
        <dbReference type="ARBA" id="ARBA00022679"/>
    </source>
</evidence>
<keyword evidence="4" id="KW-0689">Ribosomal protein</keyword>
<keyword evidence="5" id="KW-1185">Reference proteome</keyword>
<dbReference type="PROSITE" id="PS51186">
    <property type="entry name" value="GNAT"/>
    <property type="match status" value="1"/>
</dbReference>
<dbReference type="GO" id="GO:0005840">
    <property type="term" value="C:ribosome"/>
    <property type="evidence" value="ECO:0007669"/>
    <property type="project" value="UniProtKB-KW"/>
</dbReference>
<reference evidence="4 5" key="1">
    <citation type="submission" date="2020-08" db="EMBL/GenBank/DDBJ databases">
        <title>Genomic Encyclopedia of Type Strains, Phase IV (KMG-IV): sequencing the most valuable type-strain genomes for metagenomic binning, comparative biology and taxonomic classification.</title>
        <authorList>
            <person name="Goeker M."/>
        </authorList>
    </citation>
    <scope>NUCLEOTIDE SEQUENCE [LARGE SCALE GENOMIC DNA]</scope>
    <source>
        <strain evidence="4 5">DSM 103733</strain>
    </source>
</reference>
<name>A0A841JR53_9BACT</name>
<dbReference type="CDD" id="cd04301">
    <property type="entry name" value="NAT_SF"/>
    <property type="match status" value="1"/>
</dbReference>
<dbReference type="PANTHER" id="PTHR43420">
    <property type="entry name" value="ACETYLTRANSFERASE"/>
    <property type="match status" value="1"/>
</dbReference>
<dbReference type="PANTHER" id="PTHR43420:SF47">
    <property type="entry name" value="N-ACETYLTRANSFERASE DOMAIN-CONTAINING PROTEIN"/>
    <property type="match status" value="1"/>
</dbReference>
<dbReference type="GO" id="GO:0016747">
    <property type="term" value="F:acyltransferase activity, transferring groups other than amino-acyl groups"/>
    <property type="evidence" value="ECO:0007669"/>
    <property type="project" value="InterPro"/>
</dbReference>
<protein>
    <submittedName>
        <fullName evidence="4">Ribosomal protein S18 acetylase RimI-like enzyme</fullName>
    </submittedName>
</protein>
<sequence length="330" mass="34659">MPSPPAFRAVPGPLLRPLHVSPTGSRTRVVQGFFQSRPFSFAASSPNQIQAKMTTQRRPGVDAFQVDLRPRSGGWPLPRDVQAKMEGAFGTSFSDVRVHVGPEASAIGAIAFTWGSDLHFAPGQYNPHTPHGQFLLGHELAHVVQQRAGRVANPFGSGVAVVQDQALEAEADRLGRAAATSRVHDSGSAAPAANAAIGAGSGVVNRKTAPAARYAVRAPQPNGSGWDIQVTVQGASQAVGSVQLTASENAVYISNLGVAPEHRQQGIAGQLMDAALRTARSNGYRVAQLEARPDSAADPGPAALVSMYRKLGFQTTGISERGNPLMERKS</sequence>
<evidence type="ECO:0000313" key="4">
    <source>
        <dbReference type="EMBL" id="MBB6143630.1"/>
    </source>
</evidence>
<dbReference type="EMBL" id="JACHEK010000003">
    <property type="protein sequence ID" value="MBB6143630.1"/>
    <property type="molecule type" value="Genomic_DNA"/>
</dbReference>
<dbReference type="InterPro" id="IPR000182">
    <property type="entry name" value="GNAT_dom"/>
</dbReference>
<proteinExistence type="predicted"/>
<dbReference type="OrthoDB" id="123527at2"/>
<evidence type="ECO:0000256" key="2">
    <source>
        <dbReference type="ARBA" id="ARBA00023315"/>
    </source>
</evidence>
<keyword evidence="4" id="KW-0687">Ribonucleoprotein</keyword>
<dbReference type="Proteomes" id="UP000538666">
    <property type="component" value="Unassembled WGS sequence"/>
</dbReference>
<organism evidence="4 5">
    <name type="scientific">Silvibacterium bohemicum</name>
    <dbReference type="NCBI Taxonomy" id="1577686"/>
    <lineage>
        <taxon>Bacteria</taxon>
        <taxon>Pseudomonadati</taxon>
        <taxon>Acidobacteriota</taxon>
        <taxon>Terriglobia</taxon>
        <taxon>Terriglobales</taxon>
        <taxon>Acidobacteriaceae</taxon>
        <taxon>Silvibacterium</taxon>
    </lineage>
</organism>
<evidence type="ECO:0000313" key="5">
    <source>
        <dbReference type="Proteomes" id="UP000538666"/>
    </source>
</evidence>
<dbReference type="RefSeq" id="WP_082125348.1">
    <property type="nucleotide sequence ID" value="NZ_JACHEK010000003.1"/>
</dbReference>
<feature type="domain" description="N-acetyltransferase" evidence="3">
    <location>
        <begin position="237"/>
        <end position="330"/>
    </location>
</feature>
<gene>
    <name evidence="4" type="ORF">HNQ77_001579</name>
</gene>